<proteinExistence type="predicted"/>
<feature type="signal peptide" evidence="1">
    <location>
        <begin position="1"/>
        <end position="26"/>
    </location>
</feature>
<organism evidence="2 3">
    <name type="scientific">Neorhizobium phenanthreniclasticum</name>
    <dbReference type="NCBI Taxonomy" id="3157917"/>
    <lineage>
        <taxon>Bacteria</taxon>
        <taxon>Pseudomonadati</taxon>
        <taxon>Pseudomonadota</taxon>
        <taxon>Alphaproteobacteria</taxon>
        <taxon>Hyphomicrobiales</taxon>
        <taxon>Rhizobiaceae</taxon>
        <taxon>Rhizobium/Agrobacterium group</taxon>
        <taxon>Neorhizobium</taxon>
    </lineage>
</organism>
<dbReference type="EMBL" id="JBEAAL010000020">
    <property type="protein sequence ID" value="MEQ1407804.1"/>
    <property type="molecule type" value="Genomic_DNA"/>
</dbReference>
<accession>A0ABV0M7E4</accession>
<comment type="caution">
    <text evidence="2">The sequence shown here is derived from an EMBL/GenBank/DDBJ whole genome shotgun (WGS) entry which is preliminary data.</text>
</comment>
<evidence type="ECO:0000313" key="2">
    <source>
        <dbReference type="EMBL" id="MEQ1407804.1"/>
    </source>
</evidence>
<name>A0ABV0M7E4_9HYPH</name>
<reference evidence="2 3" key="1">
    <citation type="submission" date="2024-05" db="EMBL/GenBank/DDBJ databases">
        <title>Neorhizobium sp. Rsf11, a plant growth promoting and heavy metal resistant PAH-degrader.</title>
        <authorList>
            <person name="Golubev S.N."/>
            <person name="Muratova A.Y."/>
            <person name="Markelova M.I."/>
        </authorList>
    </citation>
    <scope>NUCLEOTIDE SEQUENCE [LARGE SCALE GENOMIC DNA]</scope>
    <source>
        <strain evidence="2 3">Rsf11</strain>
    </source>
</reference>
<keyword evidence="3" id="KW-1185">Reference proteome</keyword>
<sequence>MNVKTLAAGLAALMSAAFWGTGSASADDKPLIWKPSKTSDTSYSVKLGLKLPSRLEPEAGVSMRVNTTKSGAPVDTPIKFWSNFTAEKIEMPAYQMNRGVGVNLDGSSGSAAITMNYYEKEIVTPTIDIERRSSYGMRYDGASGEWCGLDASQSVRLSHGPSGMAVIGRASGTNGFKVVGAGIGVEKNFGRHMTISGALDRTSDAPDPVASVNARYSFKW</sequence>
<keyword evidence="1" id="KW-0732">Signal</keyword>
<gene>
    <name evidence="2" type="ORF">ABK249_23055</name>
</gene>
<protein>
    <submittedName>
        <fullName evidence="2">Uncharacterized protein</fullName>
    </submittedName>
</protein>
<evidence type="ECO:0000313" key="3">
    <source>
        <dbReference type="Proteomes" id="UP001496627"/>
    </source>
</evidence>
<dbReference type="RefSeq" id="WP_227702716.1">
    <property type="nucleotide sequence ID" value="NZ_JBEAAL010000020.1"/>
</dbReference>
<dbReference type="Proteomes" id="UP001496627">
    <property type="component" value="Unassembled WGS sequence"/>
</dbReference>
<feature type="chain" id="PRO_5045375074" evidence="1">
    <location>
        <begin position="27"/>
        <end position="220"/>
    </location>
</feature>
<evidence type="ECO:0000256" key="1">
    <source>
        <dbReference type="SAM" id="SignalP"/>
    </source>
</evidence>